<evidence type="ECO:0000313" key="2">
    <source>
        <dbReference type="Proteomes" id="UP000237347"/>
    </source>
</evidence>
<organism evidence="1 2">
    <name type="scientific">Quercus suber</name>
    <name type="common">Cork oak</name>
    <dbReference type="NCBI Taxonomy" id="58331"/>
    <lineage>
        <taxon>Eukaryota</taxon>
        <taxon>Viridiplantae</taxon>
        <taxon>Streptophyta</taxon>
        <taxon>Embryophyta</taxon>
        <taxon>Tracheophyta</taxon>
        <taxon>Spermatophyta</taxon>
        <taxon>Magnoliopsida</taxon>
        <taxon>eudicotyledons</taxon>
        <taxon>Gunneridae</taxon>
        <taxon>Pentapetalae</taxon>
        <taxon>rosids</taxon>
        <taxon>fabids</taxon>
        <taxon>Fagales</taxon>
        <taxon>Fagaceae</taxon>
        <taxon>Quercus</taxon>
    </lineage>
</organism>
<name>A0AAW0JQX8_QUESU</name>
<proteinExistence type="predicted"/>
<dbReference type="InterPro" id="IPR042241">
    <property type="entry name" value="GCP_C_sf"/>
</dbReference>
<reference evidence="1 2" key="1">
    <citation type="journal article" date="2018" name="Sci. Data">
        <title>The draft genome sequence of cork oak.</title>
        <authorList>
            <person name="Ramos A.M."/>
            <person name="Usie A."/>
            <person name="Barbosa P."/>
            <person name="Barros P.M."/>
            <person name="Capote T."/>
            <person name="Chaves I."/>
            <person name="Simoes F."/>
            <person name="Abreu I."/>
            <person name="Carrasquinho I."/>
            <person name="Faro C."/>
            <person name="Guimaraes J.B."/>
            <person name="Mendonca D."/>
            <person name="Nobrega F."/>
            <person name="Rodrigues L."/>
            <person name="Saibo N.J.M."/>
            <person name="Varela M.C."/>
            <person name="Egas C."/>
            <person name="Matos J."/>
            <person name="Miguel C.M."/>
            <person name="Oliveira M.M."/>
            <person name="Ricardo C.P."/>
            <person name="Goncalves S."/>
        </authorList>
    </citation>
    <scope>NUCLEOTIDE SEQUENCE [LARGE SCALE GENOMIC DNA]</scope>
    <source>
        <strain evidence="2">cv. HL8</strain>
    </source>
</reference>
<gene>
    <name evidence="1" type="ORF">CFP56_030094</name>
</gene>
<dbReference type="Gene3D" id="1.20.120.1900">
    <property type="entry name" value="Gamma-tubulin complex, C-terminal domain"/>
    <property type="match status" value="1"/>
</dbReference>
<comment type="caution">
    <text evidence="1">The sequence shown here is derived from an EMBL/GenBank/DDBJ whole genome shotgun (WGS) entry which is preliminary data.</text>
</comment>
<evidence type="ECO:0000313" key="1">
    <source>
        <dbReference type="EMBL" id="KAK7828584.1"/>
    </source>
</evidence>
<accession>A0AAW0JQX8</accession>
<sequence>MPELLPFQKNSTLASRVLCWLQNVEPRTTPLPVVIMQECLTHFLTVIFNKLDKGETWDDDFELNTLLQESIRNSADGMLLSPDSLVVYIAKNQGFDGDQQPSLATVASPPRKNRVHSFGIDGLDLLKFTYKVYYVWFHFVLSFNSIS</sequence>
<dbReference type="Proteomes" id="UP000237347">
    <property type="component" value="Unassembled WGS sequence"/>
</dbReference>
<dbReference type="AlphaFoldDB" id="A0AAW0JQX8"/>
<protein>
    <submittedName>
        <fullName evidence="1">Uncharacterized protein</fullName>
    </submittedName>
</protein>
<keyword evidence="2" id="KW-1185">Reference proteome</keyword>
<dbReference type="EMBL" id="PKMF04000500">
    <property type="protein sequence ID" value="KAK7828584.1"/>
    <property type="molecule type" value="Genomic_DNA"/>
</dbReference>